<comment type="caution">
    <text evidence="1">The sequence shown here is derived from an EMBL/GenBank/DDBJ whole genome shotgun (WGS) entry which is preliminary data.</text>
</comment>
<reference evidence="1 2" key="1">
    <citation type="journal article" date="2019" name="Commun. Biol.">
        <title>The bagworm genome reveals a unique fibroin gene that provides high tensile strength.</title>
        <authorList>
            <person name="Kono N."/>
            <person name="Nakamura H."/>
            <person name="Ohtoshi R."/>
            <person name="Tomita M."/>
            <person name="Numata K."/>
            <person name="Arakawa K."/>
        </authorList>
    </citation>
    <scope>NUCLEOTIDE SEQUENCE [LARGE SCALE GENOMIC DNA]</scope>
</reference>
<gene>
    <name evidence="1" type="ORF">EVAR_58105_1</name>
</gene>
<dbReference type="Proteomes" id="UP000299102">
    <property type="component" value="Unassembled WGS sequence"/>
</dbReference>
<name>A0A4C1YPN9_EUMVA</name>
<proteinExistence type="predicted"/>
<dbReference type="EMBL" id="BGZK01001294">
    <property type="protein sequence ID" value="GBP76589.1"/>
    <property type="molecule type" value="Genomic_DNA"/>
</dbReference>
<sequence>MFCLNRYIGAKKTGRQENGNENSWAITEYRVTVYSVHKHIRSVVDTPSKEYRERRKKGNFHGARANDDACFSEVASGNRTKGVYGHGLLNHNEIIEATISRWSGEIFYDM</sequence>
<accession>A0A4C1YPN9</accession>
<evidence type="ECO:0000313" key="1">
    <source>
        <dbReference type="EMBL" id="GBP76589.1"/>
    </source>
</evidence>
<organism evidence="1 2">
    <name type="scientific">Eumeta variegata</name>
    <name type="common">Bagworm moth</name>
    <name type="synonym">Eumeta japonica</name>
    <dbReference type="NCBI Taxonomy" id="151549"/>
    <lineage>
        <taxon>Eukaryota</taxon>
        <taxon>Metazoa</taxon>
        <taxon>Ecdysozoa</taxon>
        <taxon>Arthropoda</taxon>
        <taxon>Hexapoda</taxon>
        <taxon>Insecta</taxon>
        <taxon>Pterygota</taxon>
        <taxon>Neoptera</taxon>
        <taxon>Endopterygota</taxon>
        <taxon>Lepidoptera</taxon>
        <taxon>Glossata</taxon>
        <taxon>Ditrysia</taxon>
        <taxon>Tineoidea</taxon>
        <taxon>Psychidae</taxon>
        <taxon>Oiketicinae</taxon>
        <taxon>Eumeta</taxon>
    </lineage>
</organism>
<protein>
    <submittedName>
        <fullName evidence="1">Uncharacterized protein</fullName>
    </submittedName>
</protein>
<keyword evidence="2" id="KW-1185">Reference proteome</keyword>
<dbReference type="AlphaFoldDB" id="A0A4C1YPN9"/>
<evidence type="ECO:0000313" key="2">
    <source>
        <dbReference type="Proteomes" id="UP000299102"/>
    </source>
</evidence>